<protein>
    <submittedName>
        <fullName evidence="2">Rubrerythrin family protein</fullName>
    </submittedName>
</protein>
<keyword evidence="3" id="KW-1185">Reference proteome</keyword>
<dbReference type="STRING" id="1457250.GCA_000755225_00509"/>
<name>A0A4D6HF19_9EURY</name>
<reference evidence="2 3" key="1">
    <citation type="journal article" date="2019" name="Nat. Commun.">
        <title>A new type of DNA phosphorothioation-based antiviral system in archaea.</title>
        <authorList>
            <person name="Xiong L."/>
            <person name="Liu S."/>
            <person name="Chen S."/>
            <person name="Xiao Y."/>
            <person name="Zhu B."/>
            <person name="Gao Y."/>
            <person name="Zhang Y."/>
            <person name="Chen B."/>
            <person name="Luo J."/>
            <person name="Deng Z."/>
            <person name="Chen X."/>
            <person name="Wang L."/>
            <person name="Chen S."/>
        </authorList>
    </citation>
    <scope>NUCLEOTIDE SEQUENCE [LARGE SCALE GENOMIC DNA]</scope>
    <source>
        <strain evidence="2 3">CBA1105</strain>
    </source>
</reference>
<dbReference type="Proteomes" id="UP000296706">
    <property type="component" value="Chromosome"/>
</dbReference>
<dbReference type="GeneID" id="39848573"/>
<evidence type="ECO:0000313" key="3">
    <source>
        <dbReference type="Proteomes" id="UP000296706"/>
    </source>
</evidence>
<feature type="region of interest" description="Disordered" evidence="1">
    <location>
        <begin position="1"/>
        <end position="22"/>
    </location>
</feature>
<dbReference type="AlphaFoldDB" id="A0A4D6HF19"/>
<evidence type="ECO:0000256" key="1">
    <source>
        <dbReference type="SAM" id="MobiDB-lite"/>
    </source>
</evidence>
<accession>A0A4D6HF19</accession>
<organism evidence="2 3">
    <name type="scientific">Halapricum salinum</name>
    <dbReference type="NCBI Taxonomy" id="1457250"/>
    <lineage>
        <taxon>Archaea</taxon>
        <taxon>Methanobacteriati</taxon>
        <taxon>Methanobacteriota</taxon>
        <taxon>Stenosarchaea group</taxon>
        <taxon>Halobacteria</taxon>
        <taxon>Halobacteriales</taxon>
        <taxon>Haloarculaceae</taxon>
        <taxon>Halapricum</taxon>
    </lineage>
</organism>
<dbReference type="KEGG" id="hsn:DV733_11885"/>
<sequence>MTPEDFLDTVRDETQTPLSRLGSSKSLYADTAGEMEPDAVIAAAIADERAAAETFETWADDTEGPLGGAFEDAAALAREHAAKLESETDAEILEASTLYDSLTQLEGTIERLGGFVGRSLVTKKKADQRTGFFVGQADPQTSRLFRGFADDVDAQIEQAADLLAGQCEDDSDWESAEQAAIESIEVAYEEYVETLEGMGVNPKDVC</sequence>
<evidence type="ECO:0000313" key="2">
    <source>
        <dbReference type="EMBL" id="QCC51886.1"/>
    </source>
</evidence>
<proteinExistence type="predicted"/>
<dbReference type="OrthoDB" id="188002at2157"/>
<dbReference type="RefSeq" id="WP_049994504.1">
    <property type="nucleotide sequence ID" value="NZ_CP031310.1"/>
</dbReference>
<dbReference type="EMBL" id="CP031310">
    <property type="protein sequence ID" value="QCC51886.1"/>
    <property type="molecule type" value="Genomic_DNA"/>
</dbReference>
<gene>
    <name evidence="2" type="ORF">DV733_11885</name>
</gene>